<dbReference type="GO" id="GO:0003723">
    <property type="term" value="F:RNA binding"/>
    <property type="evidence" value="ECO:0007669"/>
    <property type="project" value="UniProtKB-KW"/>
</dbReference>
<evidence type="ECO:0000259" key="3">
    <source>
        <dbReference type="PROSITE" id="PS50142"/>
    </source>
</evidence>
<dbReference type="Gene3D" id="3.30.160.20">
    <property type="match status" value="1"/>
</dbReference>
<dbReference type="CDD" id="cd00593">
    <property type="entry name" value="RIBOc"/>
    <property type="match status" value="1"/>
</dbReference>
<accession>A0A9P8W584</accession>
<dbReference type="InterPro" id="IPR036389">
    <property type="entry name" value="RNase_III_sf"/>
</dbReference>
<proteinExistence type="predicted"/>
<dbReference type="PANTHER" id="PTHR11207">
    <property type="entry name" value="RIBONUCLEASE III"/>
    <property type="match status" value="1"/>
</dbReference>
<sequence>MSKRPIPSADDDQHQRKRQHRQSLSTSTALPMAIPPPNTVTPWSSSEISSQLPPLPKILDPEVETAVFTHRGVDMTCNYERYEWVGDAYLEMVATILIFQTFNLTSAGRSSQLREQLVRNTTLAEYFRLYKMEKRARLPSLTDLSRSEPKSKDSITKIYGDIFEAYVAGVIISDPVNGLANVASWLKALWGRTIKDQIQKEEKLRALKMSGKTGNDEAGSSGGNKNVLPKERLAQILMVKGIRLRYEDMPNKDKKDRNLGLPLFTMGVYLDGWGETNKLLGIGSALGKKEAGQKAATMALENKKLMKLYRDQKTKFQEAQQKTREEAEAEAGAN</sequence>
<dbReference type="SUPFAM" id="SSF54768">
    <property type="entry name" value="dsRNA-binding domain-like"/>
    <property type="match status" value="1"/>
</dbReference>
<dbReference type="GO" id="GO:0034475">
    <property type="term" value="P:U4 snRNA 3'-end processing"/>
    <property type="evidence" value="ECO:0007669"/>
    <property type="project" value="TreeGrafter"/>
</dbReference>
<dbReference type="GO" id="GO:0004525">
    <property type="term" value="F:ribonuclease III activity"/>
    <property type="evidence" value="ECO:0007669"/>
    <property type="project" value="InterPro"/>
</dbReference>
<dbReference type="PANTHER" id="PTHR11207:SF0">
    <property type="entry name" value="RIBONUCLEASE 3"/>
    <property type="match status" value="1"/>
</dbReference>
<dbReference type="Pfam" id="PF00636">
    <property type="entry name" value="Ribonuclease_3"/>
    <property type="match status" value="1"/>
</dbReference>
<evidence type="ECO:0000256" key="1">
    <source>
        <dbReference type="ARBA" id="ARBA00022884"/>
    </source>
</evidence>
<dbReference type="EMBL" id="JAGPYM010000008">
    <property type="protein sequence ID" value="KAH6891149.1"/>
    <property type="molecule type" value="Genomic_DNA"/>
</dbReference>
<dbReference type="GO" id="GO:0005654">
    <property type="term" value="C:nucleoplasm"/>
    <property type="evidence" value="ECO:0007669"/>
    <property type="project" value="TreeGrafter"/>
</dbReference>
<dbReference type="InterPro" id="IPR000999">
    <property type="entry name" value="RNase_III_dom"/>
</dbReference>
<evidence type="ECO:0000313" key="4">
    <source>
        <dbReference type="EMBL" id="KAH6891149.1"/>
    </source>
</evidence>
<keyword evidence="1" id="KW-0694">RNA-binding</keyword>
<evidence type="ECO:0000256" key="2">
    <source>
        <dbReference type="SAM" id="MobiDB-lite"/>
    </source>
</evidence>
<name>A0A9P8W584_9HYPO</name>
<keyword evidence="5" id="KW-1185">Reference proteome</keyword>
<feature type="domain" description="RNase III" evidence="3">
    <location>
        <begin position="45"/>
        <end position="175"/>
    </location>
</feature>
<dbReference type="SMART" id="SM00535">
    <property type="entry name" value="RIBOc"/>
    <property type="match status" value="1"/>
</dbReference>
<comment type="caution">
    <text evidence="4">The sequence shown here is derived from an EMBL/GenBank/DDBJ whole genome shotgun (WGS) entry which is preliminary data.</text>
</comment>
<organism evidence="4 5">
    <name type="scientific">Thelonectria olida</name>
    <dbReference type="NCBI Taxonomy" id="1576542"/>
    <lineage>
        <taxon>Eukaryota</taxon>
        <taxon>Fungi</taxon>
        <taxon>Dikarya</taxon>
        <taxon>Ascomycota</taxon>
        <taxon>Pezizomycotina</taxon>
        <taxon>Sordariomycetes</taxon>
        <taxon>Hypocreomycetidae</taxon>
        <taxon>Hypocreales</taxon>
        <taxon>Nectriaceae</taxon>
        <taxon>Thelonectria</taxon>
    </lineage>
</organism>
<dbReference type="Gene3D" id="1.10.1520.10">
    <property type="entry name" value="Ribonuclease III domain"/>
    <property type="match status" value="1"/>
</dbReference>
<reference evidence="4 5" key="1">
    <citation type="journal article" date="2021" name="Nat. Commun.">
        <title>Genetic determinants of endophytism in the Arabidopsis root mycobiome.</title>
        <authorList>
            <person name="Mesny F."/>
            <person name="Miyauchi S."/>
            <person name="Thiergart T."/>
            <person name="Pickel B."/>
            <person name="Atanasova L."/>
            <person name="Karlsson M."/>
            <person name="Huettel B."/>
            <person name="Barry K.W."/>
            <person name="Haridas S."/>
            <person name="Chen C."/>
            <person name="Bauer D."/>
            <person name="Andreopoulos W."/>
            <person name="Pangilinan J."/>
            <person name="LaButti K."/>
            <person name="Riley R."/>
            <person name="Lipzen A."/>
            <person name="Clum A."/>
            <person name="Drula E."/>
            <person name="Henrissat B."/>
            <person name="Kohler A."/>
            <person name="Grigoriev I.V."/>
            <person name="Martin F.M."/>
            <person name="Hacquard S."/>
        </authorList>
    </citation>
    <scope>NUCLEOTIDE SEQUENCE [LARGE SCALE GENOMIC DNA]</scope>
    <source>
        <strain evidence="4 5">MPI-CAGE-CH-0241</strain>
    </source>
</reference>
<protein>
    <submittedName>
        <fullName evidence="4">Abhydrolase domain-containing protein</fullName>
    </submittedName>
</protein>
<dbReference type="AlphaFoldDB" id="A0A9P8W584"/>
<dbReference type="PROSITE" id="PS50142">
    <property type="entry name" value="RNASE_3_2"/>
    <property type="match status" value="1"/>
</dbReference>
<dbReference type="SUPFAM" id="SSF69065">
    <property type="entry name" value="RNase III domain-like"/>
    <property type="match status" value="1"/>
</dbReference>
<dbReference type="OrthoDB" id="2392202at2759"/>
<dbReference type="GO" id="GO:0006369">
    <property type="term" value="P:termination of RNA polymerase II transcription"/>
    <property type="evidence" value="ECO:0007669"/>
    <property type="project" value="TreeGrafter"/>
</dbReference>
<feature type="region of interest" description="Disordered" evidence="2">
    <location>
        <begin position="1"/>
        <end position="48"/>
    </location>
</feature>
<gene>
    <name evidence="4" type="ORF">B0T10DRAFT_484544</name>
</gene>
<dbReference type="Proteomes" id="UP000777438">
    <property type="component" value="Unassembled WGS sequence"/>
</dbReference>
<dbReference type="GO" id="GO:0006364">
    <property type="term" value="P:rRNA processing"/>
    <property type="evidence" value="ECO:0007669"/>
    <property type="project" value="TreeGrafter"/>
</dbReference>
<evidence type="ECO:0000313" key="5">
    <source>
        <dbReference type="Proteomes" id="UP000777438"/>
    </source>
</evidence>